<organism evidence="9 10">
    <name type="scientific">Dimorphilus gyrociliatus</name>
    <dbReference type="NCBI Taxonomy" id="2664684"/>
    <lineage>
        <taxon>Eukaryota</taxon>
        <taxon>Metazoa</taxon>
        <taxon>Spiralia</taxon>
        <taxon>Lophotrochozoa</taxon>
        <taxon>Annelida</taxon>
        <taxon>Polychaeta</taxon>
        <taxon>Polychaeta incertae sedis</taxon>
        <taxon>Dinophilidae</taxon>
        <taxon>Dimorphilus</taxon>
    </lineage>
</organism>
<dbReference type="EC" id="2.1.1.67" evidence="4"/>
<comment type="catalytic activity">
    <reaction evidence="1">
        <text>S-adenosyl-L-methionine + a thiopurine = S-adenosyl-L-homocysteine + a thiopurine S-methylether.</text>
        <dbReference type="EC" id="2.1.1.67"/>
    </reaction>
</comment>
<dbReference type="InterPro" id="IPR029063">
    <property type="entry name" value="SAM-dependent_MTases_sf"/>
</dbReference>
<evidence type="ECO:0000313" key="9">
    <source>
        <dbReference type="EMBL" id="CAD5115320.1"/>
    </source>
</evidence>
<comment type="subcellular location">
    <subcellularLocation>
        <location evidence="2">Cytoplasm</location>
    </subcellularLocation>
</comment>
<dbReference type="InterPro" id="IPR025835">
    <property type="entry name" value="Thiopurine_S-MeTrfase"/>
</dbReference>
<dbReference type="EMBL" id="CAJFCJ010000006">
    <property type="protein sequence ID" value="CAD5115320.1"/>
    <property type="molecule type" value="Genomic_DNA"/>
</dbReference>
<dbReference type="InterPro" id="IPR008854">
    <property type="entry name" value="TPMT"/>
</dbReference>
<dbReference type="GO" id="GO:0008119">
    <property type="term" value="F:thiopurine S-methyltransferase activity"/>
    <property type="evidence" value="ECO:0007669"/>
    <property type="project" value="UniProtKB-EC"/>
</dbReference>
<dbReference type="GO" id="GO:0032259">
    <property type="term" value="P:methylation"/>
    <property type="evidence" value="ECO:0007669"/>
    <property type="project" value="UniProtKB-KW"/>
</dbReference>
<dbReference type="SUPFAM" id="SSF53335">
    <property type="entry name" value="S-adenosyl-L-methionine-dependent methyltransferases"/>
    <property type="match status" value="1"/>
</dbReference>
<evidence type="ECO:0000256" key="1">
    <source>
        <dbReference type="ARBA" id="ARBA00000903"/>
    </source>
</evidence>
<dbReference type="Pfam" id="PF05724">
    <property type="entry name" value="TPMT"/>
    <property type="match status" value="1"/>
</dbReference>
<evidence type="ECO:0000256" key="6">
    <source>
        <dbReference type="ARBA" id="ARBA00022603"/>
    </source>
</evidence>
<dbReference type="PROSITE" id="PS51585">
    <property type="entry name" value="SAM_MT_TPMT"/>
    <property type="match status" value="1"/>
</dbReference>
<dbReference type="GO" id="GO:0005737">
    <property type="term" value="C:cytoplasm"/>
    <property type="evidence" value="ECO:0007669"/>
    <property type="project" value="UniProtKB-SubCell"/>
</dbReference>
<dbReference type="Gene3D" id="3.40.50.150">
    <property type="entry name" value="Vaccinia Virus protein VP39"/>
    <property type="match status" value="1"/>
</dbReference>
<keyword evidence="7" id="KW-0808">Transferase</keyword>
<sequence>MTSTRKETLKDDMSLSYWTERWENGKTGWHRNDINPGLVDNVEKLLNGRSQVKIFFPLCGKSMDMKWMYDQGHTIIGVEGFSKAIEEFFKENDLEYTKEGSVYSTNDKRLIIHNRDLYDCNVELLGKVDAIWDRGSFVAINYSDRPKYISLMQSFCTRETRYLLNTLVYDTSLFSGPPLCATKDDINNLVSSWATIEKVYETDELNDRWRAIGLKSFIREVFLIIPN</sequence>
<evidence type="ECO:0000256" key="8">
    <source>
        <dbReference type="ARBA" id="ARBA00022691"/>
    </source>
</evidence>
<gene>
    <name evidence="9" type="ORF">DGYR_LOCUS4071</name>
</gene>
<keyword evidence="10" id="KW-1185">Reference proteome</keyword>
<name>A0A7I8VI30_9ANNE</name>
<evidence type="ECO:0000313" key="10">
    <source>
        <dbReference type="Proteomes" id="UP000549394"/>
    </source>
</evidence>
<evidence type="ECO:0000256" key="7">
    <source>
        <dbReference type="ARBA" id="ARBA00022679"/>
    </source>
</evidence>
<dbReference type="PIRSF" id="PIRSF023956">
    <property type="entry name" value="Thiopurine_S-methyltransferase"/>
    <property type="match status" value="1"/>
</dbReference>
<protein>
    <recommendedName>
        <fullName evidence="4">thiopurine S-methyltransferase</fullName>
        <ecNumber evidence="4">2.1.1.67</ecNumber>
    </recommendedName>
</protein>
<evidence type="ECO:0000256" key="2">
    <source>
        <dbReference type="ARBA" id="ARBA00004496"/>
    </source>
</evidence>
<keyword evidence="5" id="KW-0963">Cytoplasm</keyword>
<reference evidence="9 10" key="1">
    <citation type="submission" date="2020-08" db="EMBL/GenBank/DDBJ databases">
        <authorList>
            <person name="Hejnol A."/>
        </authorList>
    </citation>
    <scope>NUCLEOTIDE SEQUENCE [LARGE SCALE GENOMIC DNA]</scope>
</reference>
<dbReference type="AlphaFoldDB" id="A0A7I8VI30"/>
<evidence type="ECO:0000256" key="3">
    <source>
        <dbReference type="ARBA" id="ARBA00008145"/>
    </source>
</evidence>
<proteinExistence type="inferred from homology"/>
<comment type="caution">
    <text evidence="9">The sequence shown here is derived from an EMBL/GenBank/DDBJ whole genome shotgun (WGS) entry which is preliminary data.</text>
</comment>
<dbReference type="Proteomes" id="UP000549394">
    <property type="component" value="Unassembled WGS sequence"/>
</dbReference>
<dbReference type="PANTHER" id="PTHR10259">
    <property type="entry name" value="THIOPURINE S-METHYLTRANSFERASE"/>
    <property type="match status" value="1"/>
</dbReference>
<dbReference type="OrthoDB" id="276151at2759"/>
<keyword evidence="6" id="KW-0489">Methyltransferase</keyword>
<evidence type="ECO:0000256" key="5">
    <source>
        <dbReference type="ARBA" id="ARBA00022490"/>
    </source>
</evidence>
<dbReference type="PANTHER" id="PTHR10259:SF11">
    <property type="entry name" value="THIOPURINE S-METHYLTRANSFERASE"/>
    <property type="match status" value="1"/>
</dbReference>
<evidence type="ECO:0000256" key="4">
    <source>
        <dbReference type="ARBA" id="ARBA00011905"/>
    </source>
</evidence>
<dbReference type="FunFam" id="3.40.50.150:FF:000101">
    <property type="entry name" value="Thiopurine S-methyltransferase"/>
    <property type="match status" value="1"/>
</dbReference>
<comment type="similarity">
    <text evidence="3">Belongs to the class I-like SAM-binding methyltransferase superfamily. TPMT family.</text>
</comment>
<keyword evidence="8" id="KW-0949">S-adenosyl-L-methionine</keyword>
<accession>A0A7I8VI30</accession>